<feature type="domain" description="Tyrosine specific protein phosphatases" evidence="3">
    <location>
        <begin position="363"/>
        <end position="436"/>
    </location>
</feature>
<gene>
    <name evidence="4" type="ORF">OCBIM_22039404mg</name>
</gene>
<dbReference type="InterPro" id="IPR016130">
    <property type="entry name" value="Tyr_Pase_AS"/>
</dbReference>
<dbReference type="PRINTS" id="PR00700">
    <property type="entry name" value="PRTYPHPHTASE"/>
</dbReference>
<keyword evidence="1" id="KW-0472">Membrane</keyword>
<dbReference type="AlphaFoldDB" id="A0A0L8G606"/>
<dbReference type="Pfam" id="PF00102">
    <property type="entry name" value="Y_phosphatase"/>
    <property type="match status" value="2"/>
</dbReference>
<dbReference type="InterPro" id="IPR029021">
    <property type="entry name" value="Prot-tyrosine_phosphatase-like"/>
</dbReference>
<dbReference type="Gene3D" id="3.90.190.10">
    <property type="entry name" value="Protein tyrosine phosphatase superfamily"/>
    <property type="match status" value="1"/>
</dbReference>
<dbReference type="STRING" id="37653.A0A0L8G606"/>
<organism evidence="4">
    <name type="scientific">Octopus bimaculoides</name>
    <name type="common">California two-spotted octopus</name>
    <dbReference type="NCBI Taxonomy" id="37653"/>
    <lineage>
        <taxon>Eukaryota</taxon>
        <taxon>Metazoa</taxon>
        <taxon>Spiralia</taxon>
        <taxon>Lophotrochozoa</taxon>
        <taxon>Mollusca</taxon>
        <taxon>Cephalopoda</taxon>
        <taxon>Coleoidea</taxon>
        <taxon>Octopodiformes</taxon>
        <taxon>Octopoda</taxon>
        <taxon>Incirrata</taxon>
        <taxon>Octopodidae</taxon>
        <taxon>Octopus</taxon>
    </lineage>
</organism>
<proteinExistence type="predicted"/>
<feature type="domain" description="Tyrosine-protein phosphatase" evidence="2">
    <location>
        <begin position="161"/>
        <end position="433"/>
    </location>
</feature>
<feature type="transmembrane region" description="Helical" evidence="1">
    <location>
        <begin position="7"/>
        <end position="29"/>
    </location>
</feature>
<evidence type="ECO:0000259" key="3">
    <source>
        <dbReference type="PROSITE" id="PS50056"/>
    </source>
</evidence>
<accession>A0A0L8G606</accession>
<dbReference type="GO" id="GO:0004725">
    <property type="term" value="F:protein tyrosine phosphatase activity"/>
    <property type="evidence" value="ECO:0007669"/>
    <property type="project" value="InterPro"/>
</dbReference>
<evidence type="ECO:0000259" key="2">
    <source>
        <dbReference type="PROSITE" id="PS50055"/>
    </source>
</evidence>
<protein>
    <recommendedName>
        <fullName evidence="5">Protein-tyrosine-phosphatase</fullName>
    </recommendedName>
</protein>
<sequence>MAVIMKLFIIFITIVIIIIPVLLVIVVVITEQYVFVYDVLLEALLCGDTTICCDSFPSFYASLCEFDPSIGKSKLEEQFEEFVNERFISHKRVETVHREFPDSTPFLNRHFALCVCLRRSSSRNIYLFGACIKNRRDVLVQLRIFIILRLISATMDRDESTSALRPENIFKNRCKNITPANRCRPYLTTPADESNDYINAVFLNSYKKRDAFIVTQMTLPNTVVDFWRLIYDHNSSTIVMLNEIDEKDESCEMYWTLDTCGENYGPFIVETTAEIKSHPSITVRDFTITNTRNDQRYIYTPINSLTQVSKKGGGIRAFRCLERTLVIDLIIKKPQEAPRIVRQFHFHRWSEGDNFPNSKLALVELLDMVEKWQHETGDSLPVTVHCMNGASRSGLYCAISCVLERINAEKEVDVFQAVKQLRLNRSQLVDNYQLVTGINRRDRFTSDSTTQSISYEQSSLNIDGFPTGMMVMIVIGTVIIDSSKAIAICFAIFFVAGVADGNLLVEVSLIDVGPKHRTSRRSQVGAFDLENICDHPGCKVGEQFRFCHEVALEYIQDCYPNYT</sequence>
<reference evidence="4" key="1">
    <citation type="submission" date="2015-07" db="EMBL/GenBank/DDBJ databases">
        <title>MeaNS - Measles Nucleotide Surveillance Program.</title>
        <authorList>
            <person name="Tran T."/>
            <person name="Druce J."/>
        </authorList>
    </citation>
    <scope>NUCLEOTIDE SEQUENCE</scope>
    <source>
        <strain evidence="4">UCB-OBI-ISO-001</strain>
        <tissue evidence="4">Gonad</tissue>
    </source>
</reference>
<dbReference type="InterPro" id="IPR000242">
    <property type="entry name" value="PTP_cat"/>
</dbReference>
<dbReference type="EMBL" id="KQ423651">
    <property type="protein sequence ID" value="KOF72467.1"/>
    <property type="molecule type" value="Genomic_DNA"/>
</dbReference>
<dbReference type="InterPro" id="IPR003595">
    <property type="entry name" value="Tyr_Pase_cat"/>
</dbReference>
<keyword evidence="1" id="KW-1133">Transmembrane helix</keyword>
<dbReference type="PROSITE" id="PS00383">
    <property type="entry name" value="TYR_PHOSPHATASE_1"/>
    <property type="match status" value="1"/>
</dbReference>
<dbReference type="PROSITE" id="PS50055">
    <property type="entry name" value="TYR_PHOSPHATASE_PTP"/>
    <property type="match status" value="1"/>
</dbReference>
<dbReference type="PANTHER" id="PTHR19134">
    <property type="entry name" value="RECEPTOR-TYPE TYROSINE-PROTEIN PHOSPHATASE"/>
    <property type="match status" value="1"/>
</dbReference>
<evidence type="ECO:0000256" key="1">
    <source>
        <dbReference type="SAM" id="Phobius"/>
    </source>
</evidence>
<dbReference type="SUPFAM" id="SSF52799">
    <property type="entry name" value="(Phosphotyrosine protein) phosphatases II"/>
    <property type="match status" value="1"/>
</dbReference>
<dbReference type="PROSITE" id="PS50056">
    <property type="entry name" value="TYR_PHOSPHATASE_2"/>
    <property type="match status" value="1"/>
</dbReference>
<evidence type="ECO:0008006" key="5">
    <source>
        <dbReference type="Google" id="ProtNLM"/>
    </source>
</evidence>
<name>A0A0L8G606_OCTBM</name>
<dbReference type="InterPro" id="IPR050348">
    <property type="entry name" value="Protein-Tyr_Phosphatase"/>
</dbReference>
<dbReference type="OrthoDB" id="10253954at2759"/>
<evidence type="ECO:0000313" key="4">
    <source>
        <dbReference type="EMBL" id="KOF72467.1"/>
    </source>
</evidence>
<keyword evidence="1" id="KW-0812">Transmembrane</keyword>
<dbReference type="SMART" id="SM00194">
    <property type="entry name" value="PTPc"/>
    <property type="match status" value="1"/>
</dbReference>
<dbReference type="PANTHER" id="PTHR19134:SF449">
    <property type="entry name" value="TYROSINE-PROTEIN PHOSPHATASE 1"/>
    <property type="match status" value="1"/>
</dbReference>
<dbReference type="SMART" id="SM00404">
    <property type="entry name" value="PTPc_motif"/>
    <property type="match status" value="1"/>
</dbReference>
<dbReference type="InterPro" id="IPR000387">
    <property type="entry name" value="Tyr_Pase_dom"/>
</dbReference>